<sequence>MAVYFAVHAGQHPLLRGICVGLITLLLILVSAGSQAAMVTAAVAANFTATMEKLVPLFEQRTGHTVRASYGSTGKLYAQIRHGAPFDVFLAADRARPERLEREGDGVAGTRFTYAEGRLVLWSREDNRLSDPESFLTSASGPRIAIGNPKTAPYGIAAMEVFDHLELLETVRPRLVSGDSIAQTFQFVATGNAGAGFVALAQVRAWNQTGGSAWLVPESLHSPITQQAQLLKRGKNNAAAAAFLAFLKSKEVRAIIEKDGYDTEPMPTD</sequence>
<dbReference type="Pfam" id="PF13531">
    <property type="entry name" value="SBP_bac_11"/>
    <property type="match status" value="1"/>
</dbReference>
<dbReference type="InterPro" id="IPR005950">
    <property type="entry name" value="ModA"/>
</dbReference>
<feature type="signal peptide" evidence="8">
    <location>
        <begin position="1"/>
        <end position="36"/>
    </location>
</feature>
<dbReference type="CDD" id="cd13539">
    <property type="entry name" value="PBP2_AvModA"/>
    <property type="match status" value="1"/>
</dbReference>
<proteinExistence type="inferred from homology"/>
<organism evidence="9 10">
    <name type="scientific">Marinobacter guineae</name>
    <dbReference type="NCBI Taxonomy" id="432303"/>
    <lineage>
        <taxon>Bacteria</taxon>
        <taxon>Pseudomonadati</taxon>
        <taxon>Pseudomonadota</taxon>
        <taxon>Gammaproteobacteria</taxon>
        <taxon>Pseudomonadales</taxon>
        <taxon>Marinobacteraceae</taxon>
        <taxon>Marinobacter</taxon>
    </lineage>
</organism>
<name>A0A2G1VFN8_9GAMM</name>
<evidence type="ECO:0000313" key="9">
    <source>
        <dbReference type="EMBL" id="PHQ25329.1"/>
    </source>
</evidence>
<dbReference type="PIRSF" id="PIRSF004846">
    <property type="entry name" value="ModA"/>
    <property type="match status" value="1"/>
</dbReference>
<feature type="binding site" evidence="7">
    <location>
        <position position="73"/>
    </location>
    <ligand>
        <name>molybdate</name>
        <dbReference type="ChEBI" id="CHEBI:36264"/>
    </ligand>
</feature>
<dbReference type="SUPFAM" id="SSF53850">
    <property type="entry name" value="Periplasmic binding protein-like II"/>
    <property type="match status" value="1"/>
</dbReference>
<evidence type="ECO:0000256" key="7">
    <source>
        <dbReference type="PIRSR" id="PIRSR004846-1"/>
    </source>
</evidence>
<protein>
    <submittedName>
        <fullName evidence="9">Molybdate ABC transporter substrate-binding protein</fullName>
    </submittedName>
</protein>
<dbReference type="InterPro" id="IPR044084">
    <property type="entry name" value="AvModA-like_subst-bd"/>
</dbReference>
<dbReference type="Gene3D" id="3.40.190.10">
    <property type="entry name" value="Periplasmic binding protein-like II"/>
    <property type="match status" value="2"/>
</dbReference>
<dbReference type="GO" id="GO:0030973">
    <property type="term" value="F:molybdate ion binding"/>
    <property type="evidence" value="ECO:0007669"/>
    <property type="project" value="InterPro"/>
</dbReference>
<comment type="caution">
    <text evidence="9">The sequence shown here is derived from an EMBL/GenBank/DDBJ whole genome shotgun (WGS) entry which is preliminary data.</text>
</comment>
<gene>
    <name evidence="9" type="primary">modA</name>
    <name evidence="9" type="ORF">CLH62_13400</name>
</gene>
<dbReference type="AlphaFoldDB" id="A0A2G1VFN8"/>
<evidence type="ECO:0000256" key="8">
    <source>
        <dbReference type="SAM" id="SignalP"/>
    </source>
</evidence>
<reference evidence="9 10" key="1">
    <citation type="submission" date="2017-09" db="EMBL/GenBank/DDBJ databases">
        <title>The draft genome sequences of Marinobacter guineae M3B.</title>
        <authorList>
            <person name="Cao J."/>
        </authorList>
    </citation>
    <scope>NUCLEOTIDE SEQUENCE [LARGE SCALE GENOMIC DNA]</scope>
    <source>
        <strain evidence="9 10">M3B</strain>
    </source>
</reference>
<evidence type="ECO:0000256" key="4">
    <source>
        <dbReference type="ARBA" id="ARBA00022729"/>
    </source>
</evidence>
<evidence type="ECO:0000256" key="2">
    <source>
        <dbReference type="ARBA" id="ARBA00022505"/>
    </source>
</evidence>
<comment type="subunit">
    <text evidence="6">The complex is composed of two ATP-binding proteins (ModC), two transmembrane proteins (ModB) and a solute-binding protein (ModA).</text>
</comment>
<evidence type="ECO:0000256" key="6">
    <source>
        <dbReference type="ARBA" id="ARBA00062515"/>
    </source>
</evidence>
<dbReference type="GO" id="GO:0015689">
    <property type="term" value="P:molybdate ion transport"/>
    <property type="evidence" value="ECO:0007669"/>
    <property type="project" value="InterPro"/>
</dbReference>
<feature type="chain" id="PRO_5013625853" evidence="8">
    <location>
        <begin position="37"/>
        <end position="269"/>
    </location>
</feature>
<evidence type="ECO:0000256" key="3">
    <source>
        <dbReference type="ARBA" id="ARBA00022723"/>
    </source>
</evidence>
<evidence type="ECO:0000313" key="10">
    <source>
        <dbReference type="Proteomes" id="UP000229044"/>
    </source>
</evidence>
<dbReference type="GO" id="GO:0046872">
    <property type="term" value="F:metal ion binding"/>
    <property type="evidence" value="ECO:0007669"/>
    <property type="project" value="UniProtKB-KW"/>
</dbReference>
<keyword evidence="4 8" id="KW-0732">Signal</keyword>
<dbReference type="NCBIfam" id="TIGR01256">
    <property type="entry name" value="modA"/>
    <property type="match status" value="1"/>
</dbReference>
<keyword evidence="5" id="KW-0826">Tungsten</keyword>
<dbReference type="FunFam" id="3.40.190.10:FF:000035">
    <property type="entry name" value="Molybdate ABC transporter substrate-binding protein"/>
    <property type="match status" value="1"/>
</dbReference>
<dbReference type="PANTHER" id="PTHR30632">
    <property type="entry name" value="MOLYBDATE-BINDING PERIPLASMIC PROTEIN"/>
    <property type="match status" value="1"/>
</dbReference>
<keyword evidence="10" id="KW-1185">Reference proteome</keyword>
<dbReference type="RefSeq" id="WP_099618634.1">
    <property type="nucleotide sequence ID" value="NZ_KZ319340.1"/>
</dbReference>
<dbReference type="GO" id="GO:1901359">
    <property type="term" value="F:tungstate binding"/>
    <property type="evidence" value="ECO:0007669"/>
    <property type="project" value="UniProtKB-ARBA"/>
</dbReference>
<comment type="similarity">
    <text evidence="1">Belongs to the bacterial solute-binding protein ModA family.</text>
</comment>
<evidence type="ECO:0000256" key="5">
    <source>
        <dbReference type="ARBA" id="ARBA00023245"/>
    </source>
</evidence>
<dbReference type="OrthoDB" id="9785015at2"/>
<keyword evidence="2 7" id="KW-0500">Molybdenum</keyword>
<dbReference type="InterPro" id="IPR050682">
    <property type="entry name" value="ModA/WtpA"/>
</dbReference>
<dbReference type="PANTHER" id="PTHR30632:SF14">
    <property type="entry name" value="TUNGSTATE_MOLYBDATE_CHROMATE-BINDING PROTEIN MODA"/>
    <property type="match status" value="1"/>
</dbReference>
<evidence type="ECO:0000256" key="1">
    <source>
        <dbReference type="ARBA" id="ARBA00009175"/>
    </source>
</evidence>
<feature type="binding site" evidence="7">
    <location>
        <position position="181"/>
    </location>
    <ligand>
        <name>molybdate</name>
        <dbReference type="ChEBI" id="CHEBI:36264"/>
    </ligand>
</feature>
<dbReference type="Proteomes" id="UP000229044">
    <property type="component" value="Unassembled WGS sequence"/>
</dbReference>
<keyword evidence="3 7" id="KW-0479">Metal-binding</keyword>
<dbReference type="EMBL" id="NTFI01000003">
    <property type="protein sequence ID" value="PHQ25329.1"/>
    <property type="molecule type" value="Genomic_DNA"/>
</dbReference>
<accession>A0A2G1VFN8</accession>